<dbReference type="RefSeq" id="WP_135388829.1">
    <property type="nucleotide sequence ID" value="NZ_PGGK01000002.1"/>
</dbReference>
<dbReference type="InterPro" id="IPR036388">
    <property type="entry name" value="WH-like_DNA-bd_sf"/>
</dbReference>
<comment type="caution">
    <text evidence="2">The sequence shown here is derived from an EMBL/GenBank/DDBJ whole genome shotgun (WGS) entry which is preliminary data.</text>
</comment>
<evidence type="ECO:0000313" key="3">
    <source>
        <dbReference type="Proteomes" id="UP000297295"/>
    </source>
</evidence>
<dbReference type="EMBL" id="PGGK01000002">
    <property type="protein sequence ID" value="TGC11125.1"/>
    <property type="molecule type" value="Genomic_DNA"/>
</dbReference>
<reference evidence="2 3" key="1">
    <citation type="submission" date="2017-11" db="EMBL/GenBank/DDBJ databases">
        <title>Isolation and Characterization of Methanogenic Archaea from Saline Meromictic Lake at Siberia.</title>
        <authorList>
            <person name="Shen Y."/>
            <person name="Huang H.-H."/>
            <person name="Lai M.-C."/>
            <person name="Chen S.-C."/>
        </authorList>
    </citation>
    <scope>NUCLEOTIDE SEQUENCE [LARGE SCALE GENOMIC DNA]</scope>
    <source>
        <strain evidence="2 3">SY-01</strain>
    </source>
</reference>
<name>A0A4E0Q1Z8_9EURY</name>
<gene>
    <name evidence="2" type="ORF">CUN85_03000</name>
</gene>
<evidence type="ECO:0000313" key="2">
    <source>
        <dbReference type="EMBL" id="TGC11125.1"/>
    </source>
</evidence>
<feature type="domain" description="DUF5817" evidence="1">
    <location>
        <begin position="4"/>
        <end position="62"/>
    </location>
</feature>
<sequence>MAAFAVIVCSKCREHAQIIEIPGPKKTRCQKCGSNLEIRKLRLFHRSEDLQEAVAARTVLQAKLHGQEKDGMSLFSESSEPVKAISIRETGLFDVSLKDFTDKREFTVQKLNKNLLIIDLLRSNGGKMDTDSLKEIAKEHGIQEQKFEQILDGLTRAGEIYEPSTGMVCLT</sequence>
<dbReference type="AlphaFoldDB" id="A0A4E0Q1Z8"/>
<proteinExistence type="predicted"/>
<dbReference type="Pfam" id="PF19134">
    <property type="entry name" value="DUF5817"/>
    <property type="match status" value="1"/>
</dbReference>
<dbReference type="Gene3D" id="1.10.10.10">
    <property type="entry name" value="Winged helix-like DNA-binding domain superfamily/Winged helix DNA-binding domain"/>
    <property type="match status" value="1"/>
</dbReference>
<accession>A0A4E0Q1Z8</accession>
<dbReference type="InterPro" id="IPR043855">
    <property type="entry name" value="DUF5817"/>
</dbReference>
<dbReference type="OrthoDB" id="142616at2157"/>
<dbReference type="Gene3D" id="3.90.820.10">
    <property type="entry name" value="Structural Genomics, Unknown Function 30-nov-00 1gh9 Mol_id"/>
    <property type="match status" value="1"/>
</dbReference>
<dbReference type="Proteomes" id="UP000297295">
    <property type="component" value="Unassembled WGS sequence"/>
</dbReference>
<evidence type="ECO:0000259" key="1">
    <source>
        <dbReference type="Pfam" id="PF19134"/>
    </source>
</evidence>
<protein>
    <recommendedName>
        <fullName evidence="1">DUF5817 domain-containing protein</fullName>
    </recommendedName>
</protein>
<keyword evidence="3" id="KW-1185">Reference proteome</keyword>
<organism evidence="2 3">
    <name type="scientific">Methanolobus halotolerans</name>
    <dbReference type="NCBI Taxonomy" id="2052935"/>
    <lineage>
        <taxon>Archaea</taxon>
        <taxon>Methanobacteriati</taxon>
        <taxon>Methanobacteriota</taxon>
        <taxon>Stenosarchaea group</taxon>
        <taxon>Methanomicrobia</taxon>
        <taxon>Methanosarcinales</taxon>
        <taxon>Methanosarcinaceae</taxon>
        <taxon>Methanolobus</taxon>
    </lineage>
</organism>